<dbReference type="Gene3D" id="3.40.50.670">
    <property type="match status" value="1"/>
</dbReference>
<dbReference type="InterPro" id="IPR002288">
    <property type="entry name" value="DNA_gyrase_B_C"/>
</dbReference>
<dbReference type="InterPro" id="IPR036890">
    <property type="entry name" value="HATPase_C_sf"/>
</dbReference>
<dbReference type="InterPro" id="IPR018522">
    <property type="entry name" value="TopoIIA_CS"/>
</dbReference>
<dbReference type="RefSeq" id="WP_013458648.1">
    <property type="nucleotide sequence ID" value="NC_014761.1"/>
</dbReference>
<evidence type="ECO:0000313" key="12">
    <source>
        <dbReference type="EMBL" id="ADR37478.1"/>
    </source>
</evidence>
<dbReference type="InterPro" id="IPR011557">
    <property type="entry name" value="GyrB"/>
</dbReference>
<dbReference type="GO" id="GO:0034335">
    <property type="term" value="F:DNA negative supercoiling activity"/>
    <property type="evidence" value="ECO:0007669"/>
    <property type="project" value="UniProtKB-ARBA"/>
</dbReference>
<dbReference type="AlphaFoldDB" id="E4U566"/>
<dbReference type="Gene3D" id="3.30.565.10">
    <property type="entry name" value="Histidine kinase-like ATPase, C-terminal domain"/>
    <property type="match status" value="1"/>
</dbReference>
<gene>
    <name evidence="10" type="primary">gyrB</name>
    <name evidence="12" type="ordered locus">Ocepr_2027</name>
</gene>
<name>E4U566_OCEP5</name>
<dbReference type="PROSITE" id="PS50880">
    <property type="entry name" value="TOPRIM"/>
    <property type="match status" value="1"/>
</dbReference>
<dbReference type="Pfam" id="PF02518">
    <property type="entry name" value="HATPase_c"/>
    <property type="match status" value="1"/>
</dbReference>
<keyword evidence="9 10" id="KW-0413">Isomerase</keyword>
<dbReference type="Pfam" id="PF00204">
    <property type="entry name" value="DNA_gyraseB"/>
    <property type="match status" value="1"/>
</dbReference>
<feature type="binding site" evidence="10">
    <location>
        <position position="502"/>
    </location>
    <ligand>
        <name>Mg(2+)</name>
        <dbReference type="ChEBI" id="CHEBI:18420"/>
        <label>1</label>
        <note>catalytic</note>
    </ligand>
</feature>
<evidence type="ECO:0000256" key="7">
    <source>
        <dbReference type="ARBA" id="ARBA00023029"/>
    </source>
</evidence>
<dbReference type="InterPro" id="IPR034160">
    <property type="entry name" value="TOPRIM_GyrB"/>
</dbReference>
<dbReference type="SMART" id="SM00433">
    <property type="entry name" value="TOP2c"/>
    <property type="match status" value="1"/>
</dbReference>
<evidence type="ECO:0000256" key="6">
    <source>
        <dbReference type="ARBA" id="ARBA00022842"/>
    </source>
</evidence>
<dbReference type="SMART" id="SM00387">
    <property type="entry name" value="HATPase_c"/>
    <property type="match status" value="1"/>
</dbReference>
<dbReference type="InterPro" id="IPR020568">
    <property type="entry name" value="Ribosomal_Su5_D2-typ_SF"/>
</dbReference>
<dbReference type="InterPro" id="IPR013506">
    <property type="entry name" value="Topo_IIA_bsu_dom2"/>
</dbReference>
<dbReference type="InterPro" id="IPR013759">
    <property type="entry name" value="Topo_IIA_B_C"/>
</dbReference>
<dbReference type="eggNOG" id="COG0187">
    <property type="taxonomic scope" value="Bacteria"/>
</dbReference>
<dbReference type="SUPFAM" id="SSF56719">
    <property type="entry name" value="Type II DNA topoisomerase"/>
    <property type="match status" value="1"/>
</dbReference>
<keyword evidence="10" id="KW-0963">Cytoplasm</keyword>
<dbReference type="Pfam" id="PF01751">
    <property type="entry name" value="Toprim"/>
    <property type="match status" value="1"/>
</dbReference>
<dbReference type="Gene3D" id="3.30.230.10">
    <property type="match status" value="1"/>
</dbReference>
<evidence type="ECO:0000256" key="8">
    <source>
        <dbReference type="ARBA" id="ARBA00023125"/>
    </source>
</evidence>
<comment type="miscellaneous">
    <text evidence="10">Few gyrases are as efficient as E.coli at forming negative supercoils. Not all organisms have 2 type II topoisomerases; in organisms with a single type II topoisomerase this enzyme also has to decatenate newly replicated chromosomes.</text>
</comment>
<dbReference type="PROSITE" id="PS00177">
    <property type="entry name" value="TOPOISOMERASE_II"/>
    <property type="match status" value="1"/>
</dbReference>
<evidence type="ECO:0000256" key="9">
    <source>
        <dbReference type="ARBA" id="ARBA00023235"/>
    </source>
</evidence>
<keyword evidence="3 10" id="KW-0479">Metal-binding</keyword>
<keyword evidence="4 10" id="KW-0547">Nucleotide-binding</keyword>
<comment type="subunit">
    <text evidence="10">Heterotetramer, composed of two GyrA and two GyrB chains. In the heterotetramer, GyrA contains the active site tyrosine that forms a transient covalent intermediate with DNA, while GyrB binds cofactors and catalyzes ATP hydrolysis.</text>
</comment>
<comment type="function">
    <text evidence="10">A type II topoisomerase that negatively supercoils closed circular double-stranded (ds) DNA in an ATP-dependent manner to modulate DNA topology and maintain chromosomes in an underwound state. Negative supercoiling favors strand separation, and DNA replication, transcription, recombination and repair, all of which involve strand separation. Also able to catalyze the interconversion of other topological isomers of dsDNA rings, including catenanes and knotted rings. Type II topoisomerases break and join 2 DNA strands simultaneously in an ATP-dependent manner.</text>
</comment>
<feature type="binding site" evidence="10">
    <location>
        <position position="424"/>
    </location>
    <ligand>
        <name>Mg(2+)</name>
        <dbReference type="ChEBI" id="CHEBI:18420"/>
        <label>1</label>
        <note>catalytic</note>
    </ligand>
</feature>
<evidence type="ECO:0000256" key="4">
    <source>
        <dbReference type="ARBA" id="ARBA00022741"/>
    </source>
</evidence>
<dbReference type="GO" id="GO:0003677">
    <property type="term" value="F:DNA binding"/>
    <property type="evidence" value="ECO:0007669"/>
    <property type="project" value="UniProtKB-KW"/>
</dbReference>
<dbReference type="NCBIfam" id="NF011501">
    <property type="entry name" value="PRK14939.1"/>
    <property type="match status" value="1"/>
</dbReference>
<evidence type="ECO:0000256" key="3">
    <source>
        <dbReference type="ARBA" id="ARBA00022723"/>
    </source>
</evidence>
<evidence type="ECO:0000256" key="1">
    <source>
        <dbReference type="ARBA" id="ARBA00000185"/>
    </source>
</evidence>
<dbReference type="CDD" id="cd16928">
    <property type="entry name" value="HATPase_GyrB-like"/>
    <property type="match status" value="1"/>
</dbReference>
<dbReference type="Proteomes" id="UP000008722">
    <property type="component" value="Chromosome"/>
</dbReference>
<dbReference type="GO" id="GO:0005524">
    <property type="term" value="F:ATP binding"/>
    <property type="evidence" value="ECO:0007669"/>
    <property type="project" value="UniProtKB-UniRule"/>
</dbReference>
<dbReference type="FunFam" id="3.30.565.10:FF:000002">
    <property type="entry name" value="DNA gyrase subunit B"/>
    <property type="match status" value="1"/>
</dbReference>
<evidence type="ECO:0000256" key="2">
    <source>
        <dbReference type="ARBA" id="ARBA00010708"/>
    </source>
</evidence>
<dbReference type="STRING" id="670487.Ocepr_2027"/>
<dbReference type="InterPro" id="IPR013760">
    <property type="entry name" value="Topo_IIA-like_dom_sf"/>
</dbReference>
<feature type="site" description="Interaction with DNA" evidence="10">
    <location>
        <position position="449"/>
    </location>
</feature>
<evidence type="ECO:0000256" key="5">
    <source>
        <dbReference type="ARBA" id="ARBA00022840"/>
    </source>
</evidence>
<keyword evidence="8" id="KW-0238">DNA-binding</keyword>
<dbReference type="InterPro" id="IPR006171">
    <property type="entry name" value="TOPRIM_dom"/>
</dbReference>
<dbReference type="InterPro" id="IPR001241">
    <property type="entry name" value="Topo_IIA"/>
</dbReference>
<keyword evidence="5 10" id="KW-0067">ATP-binding</keyword>
<dbReference type="EMBL" id="CP002361">
    <property type="protein sequence ID" value="ADR37478.1"/>
    <property type="molecule type" value="Genomic_DNA"/>
</dbReference>
<dbReference type="FunFam" id="3.40.50.670:FF:000002">
    <property type="entry name" value="DNA gyrase subunit B"/>
    <property type="match status" value="1"/>
</dbReference>
<feature type="binding site" evidence="10">
    <location>
        <position position="504"/>
    </location>
    <ligand>
        <name>Mg(2+)</name>
        <dbReference type="ChEBI" id="CHEBI:18420"/>
        <label>2</label>
    </ligand>
</feature>
<organism evidence="12 13">
    <name type="scientific">Oceanithermus profundus (strain DSM 14977 / NBRC 100410 / VKM B-2274 / 506)</name>
    <dbReference type="NCBI Taxonomy" id="670487"/>
    <lineage>
        <taxon>Bacteria</taxon>
        <taxon>Thermotogati</taxon>
        <taxon>Deinococcota</taxon>
        <taxon>Deinococci</taxon>
        <taxon>Thermales</taxon>
        <taxon>Thermaceae</taxon>
        <taxon>Oceanithermus</taxon>
    </lineage>
</organism>
<dbReference type="GO" id="GO:0046872">
    <property type="term" value="F:metal ion binding"/>
    <property type="evidence" value="ECO:0007669"/>
    <property type="project" value="UniProtKB-KW"/>
</dbReference>
<dbReference type="NCBIfam" id="NF004189">
    <property type="entry name" value="PRK05644.1"/>
    <property type="match status" value="1"/>
</dbReference>
<dbReference type="CDD" id="cd03366">
    <property type="entry name" value="TOPRIM_TopoIIA_GyrB"/>
    <property type="match status" value="1"/>
</dbReference>
<dbReference type="GO" id="GO:0005737">
    <property type="term" value="C:cytoplasm"/>
    <property type="evidence" value="ECO:0007669"/>
    <property type="project" value="UniProtKB-SubCell"/>
</dbReference>
<proteinExistence type="inferred from homology"/>
<comment type="subcellular location">
    <subcellularLocation>
        <location evidence="10">Cytoplasm</location>
    </subcellularLocation>
</comment>
<dbReference type="InterPro" id="IPR014721">
    <property type="entry name" value="Ribsml_uS5_D2-typ_fold_subgr"/>
</dbReference>
<dbReference type="HOGENOM" id="CLU_006146_4_1_0"/>
<comment type="cofactor">
    <cofactor evidence="10">
        <name>Mg(2+)</name>
        <dbReference type="ChEBI" id="CHEBI:18420"/>
    </cofactor>
    <cofactor evidence="10">
        <name>Mn(2+)</name>
        <dbReference type="ChEBI" id="CHEBI:29035"/>
    </cofactor>
    <cofactor evidence="10">
        <name>Ca(2+)</name>
        <dbReference type="ChEBI" id="CHEBI:29108"/>
    </cofactor>
    <text evidence="10">Binds two Mg(2+) per subunit. The magnesium ions form salt bridges with both the protein and the DNA. Can also accept other divalent metal cations, such as Mn(2+) or Ca(2+).</text>
</comment>
<dbReference type="CDD" id="cd00822">
    <property type="entry name" value="TopoII_Trans_DNA_gyrase"/>
    <property type="match status" value="1"/>
</dbReference>
<feature type="binding site" evidence="10">
    <location>
        <position position="502"/>
    </location>
    <ligand>
        <name>Mg(2+)</name>
        <dbReference type="ChEBI" id="CHEBI:18420"/>
        <label>2</label>
    </ligand>
</feature>
<dbReference type="PRINTS" id="PR01159">
    <property type="entry name" value="DNAGYRASEB"/>
</dbReference>
<dbReference type="EC" id="5.6.2.2" evidence="10"/>
<dbReference type="InterPro" id="IPR000565">
    <property type="entry name" value="Topo_IIA_B"/>
</dbReference>
<keyword evidence="6 10" id="KW-0460">Magnesium</keyword>
<dbReference type="OrthoDB" id="9802808at2"/>
<evidence type="ECO:0000256" key="10">
    <source>
        <dbReference type="HAMAP-Rule" id="MF_01898"/>
    </source>
</evidence>
<reference evidence="12 13" key="2">
    <citation type="journal article" date="2011" name="Stand. Genomic Sci.">
        <title>Complete genome sequence of Oceanithermus profundus type strain (506).</title>
        <authorList>
            <person name="Pati A."/>
            <person name="Zhang X."/>
            <person name="Lapidus A."/>
            <person name="Nolan M."/>
            <person name="Lucas S."/>
            <person name="Del Rio T.G."/>
            <person name="Tice H."/>
            <person name="Cheng J.F."/>
            <person name="Tapia R."/>
            <person name="Han C."/>
            <person name="Goodwin L."/>
            <person name="Pitluck S."/>
            <person name="Liolios K."/>
            <person name="Pagani I."/>
            <person name="Ivanova N."/>
            <person name="Mavromatis K."/>
            <person name="Chen A."/>
            <person name="Palaniappan K."/>
            <person name="Hauser L."/>
            <person name="Jeffries C.D."/>
            <person name="Brambilla E.M."/>
            <person name="Rohl A."/>
            <person name="Mwirichia R."/>
            <person name="Rohde M."/>
            <person name="Tindall B.J."/>
            <person name="Sikorski J."/>
            <person name="Wirth R."/>
            <person name="Goker M."/>
            <person name="Woyke T."/>
            <person name="Detter J.C."/>
            <person name="Bristow J."/>
            <person name="Eisen J.A."/>
            <person name="Markowitz V."/>
            <person name="Hugenholtz P."/>
            <person name="Kyrpides N.C."/>
            <person name="Klenk H.P."/>
            <person name="Land M."/>
        </authorList>
    </citation>
    <scope>NUCLEOTIDE SEQUENCE [LARGE SCALE GENOMIC DNA]</scope>
    <source>
        <strain evidence="13">DSM 14977 / NBRC 100410 / VKM B-2274 / 506</strain>
    </source>
</reference>
<dbReference type="SUPFAM" id="SSF54211">
    <property type="entry name" value="Ribosomal protein S5 domain 2-like"/>
    <property type="match status" value="1"/>
</dbReference>
<keyword evidence="7 10" id="KW-0799">Topoisomerase</keyword>
<comment type="similarity">
    <text evidence="2 10">Belongs to the type II topoisomerase GyrB family.</text>
</comment>
<dbReference type="KEGG" id="opr:Ocepr_2027"/>
<dbReference type="PANTHER" id="PTHR45866:SF1">
    <property type="entry name" value="DNA GYRASE SUBUNIT B, MITOCHONDRIAL"/>
    <property type="match status" value="1"/>
</dbReference>
<dbReference type="Pfam" id="PF00986">
    <property type="entry name" value="DNA_gyraseB_C"/>
    <property type="match status" value="1"/>
</dbReference>
<dbReference type="InterPro" id="IPR003594">
    <property type="entry name" value="HATPase_dom"/>
</dbReference>
<dbReference type="PRINTS" id="PR00418">
    <property type="entry name" value="TPI2FAMILY"/>
</dbReference>
<feature type="domain" description="Toprim" evidence="11">
    <location>
        <begin position="418"/>
        <end position="537"/>
    </location>
</feature>
<dbReference type="GO" id="GO:0006261">
    <property type="term" value="P:DNA-templated DNA replication"/>
    <property type="evidence" value="ECO:0007669"/>
    <property type="project" value="UniProtKB-UniRule"/>
</dbReference>
<sequence length="637" mass="70654">MSKYDASSIKVLKGLEGVRKRPAMYIAGTGTDGYHQLLTEILDNSVDEALAGYADTIKVTLHKDGSASVEDNGRGIPVDVMAGEGKPAVEVIYTELHAGGKFEEGAYKVSGGLHGVGASVVNALTDWMVVEVWRGGKHYRIEFARGEVKKPLEVVGKAPKGKTGTRVHFMPDATIFEEGLEFDYRRVRRRVREVSYLAGGLRIELADERSGKQEVFHDKGGVASFAKALAEGEDLLYDKPGRLSGQVDDVEVDVGFIHTKGYTTQLLSYANMIPTRDGGVHLSGFRGAYTRAMNQYAKKAGLQKNGQPKPSGDDLLEGLFAVISVKIPQPQFEGQTKGKLLNPEAERAVSSVVYEKLMDFLESNPRIAKTIYDKAQRAAQAREAARKARELVRRQNPLESDDLPGKLADCQTEEPDEAELFIVEGDSAGGSAKQGRDRRFQAILPLRGKILNVEKANLQKALKNNEVRAMIAAIGAGIQGTGDEAHFDVDSVRYHKIILMTDADVDGSHIRTLLLTFFYRFMRPIIDRGYLYIAQPPLYKLKVGRRSEYIFDDEALKAALKKVGDKKYEIQRFKGLGEMNPEQLWETTMNPETRVLKQVTIEDALYASEIFEDLMGADVQPRREFIEENAKFAELDV</sequence>
<dbReference type="FunFam" id="3.30.230.10:FF:000005">
    <property type="entry name" value="DNA gyrase subunit B"/>
    <property type="match status" value="1"/>
</dbReference>
<evidence type="ECO:0000259" key="11">
    <source>
        <dbReference type="PROSITE" id="PS50880"/>
    </source>
</evidence>
<evidence type="ECO:0000313" key="13">
    <source>
        <dbReference type="Proteomes" id="UP000008722"/>
    </source>
</evidence>
<dbReference type="SUPFAM" id="SSF55874">
    <property type="entry name" value="ATPase domain of HSP90 chaperone/DNA topoisomerase II/histidine kinase"/>
    <property type="match status" value="1"/>
</dbReference>
<dbReference type="GO" id="GO:0005694">
    <property type="term" value="C:chromosome"/>
    <property type="evidence" value="ECO:0007669"/>
    <property type="project" value="InterPro"/>
</dbReference>
<keyword evidence="13" id="KW-1185">Reference proteome</keyword>
<comment type="catalytic activity">
    <reaction evidence="1 10">
        <text>ATP-dependent breakage, passage and rejoining of double-stranded DNA.</text>
        <dbReference type="EC" id="5.6.2.2"/>
    </reaction>
</comment>
<dbReference type="HAMAP" id="MF_01898">
    <property type="entry name" value="GyrB"/>
    <property type="match status" value="1"/>
</dbReference>
<reference evidence="13" key="1">
    <citation type="submission" date="2010-11" db="EMBL/GenBank/DDBJ databases">
        <title>The complete sequence of chromosome of Oceanithermus profundus DSM 14977.</title>
        <authorList>
            <consortium name="US DOE Joint Genome Institute (JGI-PGF)"/>
            <person name="Lucas S."/>
            <person name="Copeland A."/>
            <person name="Lapidus A."/>
            <person name="Bruce D."/>
            <person name="Goodwin L."/>
            <person name="Pitluck S."/>
            <person name="Kyrpides N."/>
            <person name="Mavromatis K."/>
            <person name="Pagani I."/>
            <person name="Ivanova N."/>
            <person name="Zhang X."/>
            <person name="Brettin T."/>
            <person name="Detter J.C."/>
            <person name="Tapia R."/>
            <person name="Han C."/>
            <person name="Land M."/>
            <person name="Hauser L."/>
            <person name="Markowitz V."/>
            <person name="Cheng J.-F."/>
            <person name="Hugenholtz P."/>
            <person name="Woyke T."/>
            <person name="Wu D."/>
            <person name="Tindall B."/>
            <person name="Faehnrich R."/>
            <person name="Brambilla E."/>
            <person name="Klenk H.-P."/>
            <person name="Eisen J.A."/>
        </authorList>
    </citation>
    <scope>NUCLEOTIDE SEQUENCE [LARGE SCALE GENOMIC DNA]</scope>
    <source>
        <strain evidence="13">DSM 14977 / NBRC 100410 / VKM B-2274 / 506</strain>
    </source>
</reference>
<dbReference type="PANTHER" id="PTHR45866">
    <property type="entry name" value="DNA GYRASE/TOPOISOMERASE SUBUNIT B"/>
    <property type="match status" value="1"/>
</dbReference>
<dbReference type="GO" id="GO:0006265">
    <property type="term" value="P:DNA topological change"/>
    <property type="evidence" value="ECO:0007669"/>
    <property type="project" value="UniProtKB-UniRule"/>
</dbReference>
<accession>E4U566</accession>
<protein>
    <recommendedName>
        <fullName evidence="10">DNA gyrase subunit B</fullName>
        <ecNumber evidence="10">5.6.2.2</ecNumber>
    </recommendedName>
</protein>
<feature type="site" description="Interaction with DNA" evidence="10">
    <location>
        <position position="452"/>
    </location>
</feature>